<dbReference type="Gene3D" id="3.40.50.300">
    <property type="entry name" value="P-loop containing nucleotide triphosphate hydrolases"/>
    <property type="match status" value="1"/>
</dbReference>
<gene>
    <name evidence="3" type="ORF">LMG27177_01003</name>
</gene>
<dbReference type="EMBL" id="CADIKI010000002">
    <property type="protein sequence ID" value="CAB3780805.1"/>
    <property type="molecule type" value="Genomic_DNA"/>
</dbReference>
<feature type="domain" description="ATPase AAA-type core" evidence="2">
    <location>
        <begin position="817"/>
        <end position="927"/>
    </location>
</feature>
<evidence type="ECO:0000313" key="4">
    <source>
        <dbReference type="Proteomes" id="UP000494252"/>
    </source>
</evidence>
<dbReference type="NCBIfam" id="NF045780">
    <property type="entry name" value="TrlF_fam_ATP"/>
    <property type="match status" value="1"/>
</dbReference>
<sequence length="991" mass="109129">MMSRGSEWHRWEPHIHGPGTVLNNQFGGGDPWNSYLTALESCSPVIEALAVTDYYTTDTYEEVVRRKAADRLPNVKLLLPNVELRLDIAAKKGFVNVHLLVNPTDLAHVEEIKRFLSRLQFNAFDDRFDCTKADLIRLGKASDSAIKDDRSALIEGATQFKVNFDSLRKAFKESAWANKNILIAIAGGEGDGTSGVRQAADKTIRQELEKFAHVIFASSPAQREFWLGKRTVTLEQMHDRYGGCKPCLHGSDAHDLSSIGKPEDDRFSWIKGALTFDSLKQACIDPDGRAYVGREPPTGAMPSQVISHVRIDDAAWAATKVVLLNPGLVAIIGARGSGKTALADVIAAGCDAIPEAAWAADDDVSPSFLVRARPLVGEATVKLGWGGGDESGCYLDGRDADDVRAFPRARYLSQQFVEELCSSKGASEGLVREIERVIFEAHAALGQDGAYSFEELRDQRTTRFRQARRLEAEAIVATSDRIADELEKEAIVSSLTTQVAAKEKLLAGYALDLSKLVLKGAEAQVQRYTDLTEAAQALSTRVNALANQRRTFVAMQDEVQSTRTSKAPEMLRQVIARHPNSGLNQTQWGDFLLVYQGDVDKALADYVGWADKEIAKLNGVAPPEGDPTVPLILADADLKTIQLAVLKAEMARLEKRISADTVVRNQYTTLSKKIATEKAALQALKTRLDDAKGAAERRKIFQQEREAAYGRLFDAVVKEQNALTELYAPLMERLGAMEGTLKKLSFKVSRIADVAQWASVGENDLIDCRKAGDFYGRGSLENTVRAELLSAWETGTAADVQTAMSGFITAHYKALRDQAPLAPAAQEAFRQWSKRFAHWLFSTDHIAVRYEILYDGIDIRKLSPGTRGIVLLLLYLALDDADDRPLIIDQPEENLDPKSVFDELVSLFISAKSKRQVIMVTHNANLVINTDADQIIVANANPSGSGGLPSFTYTAGGLEDAEIRKIVCDILEGGEKAFRERARRLRVRLDR</sequence>
<keyword evidence="1" id="KW-0175">Coiled coil</keyword>
<accession>A0A6J5FI43</accession>
<proteinExistence type="predicted"/>
<dbReference type="InterPro" id="IPR003959">
    <property type="entry name" value="ATPase_AAA_core"/>
</dbReference>
<dbReference type="AlphaFoldDB" id="A0A6J5FI43"/>
<dbReference type="InterPro" id="IPR027417">
    <property type="entry name" value="P-loop_NTPase"/>
</dbReference>
<dbReference type="GO" id="GO:0016887">
    <property type="term" value="F:ATP hydrolysis activity"/>
    <property type="evidence" value="ECO:0007669"/>
    <property type="project" value="InterPro"/>
</dbReference>
<keyword evidence="4" id="KW-1185">Reference proteome</keyword>
<evidence type="ECO:0000259" key="2">
    <source>
        <dbReference type="Pfam" id="PF13304"/>
    </source>
</evidence>
<dbReference type="RefSeq" id="WP_175158363.1">
    <property type="nucleotide sequence ID" value="NZ_CADIKI010000002.1"/>
</dbReference>
<protein>
    <recommendedName>
        <fullName evidence="2">ATPase AAA-type core domain-containing protein</fullName>
    </recommendedName>
</protein>
<reference evidence="3 4" key="1">
    <citation type="submission" date="2020-04" db="EMBL/GenBank/DDBJ databases">
        <authorList>
            <person name="De Canck E."/>
        </authorList>
    </citation>
    <scope>NUCLEOTIDE SEQUENCE [LARGE SCALE GENOMIC DNA]</scope>
    <source>
        <strain evidence="3 4">LMG 27177</strain>
    </source>
</reference>
<dbReference type="CDD" id="cd00267">
    <property type="entry name" value="ABC_ATPase"/>
    <property type="match status" value="1"/>
</dbReference>
<dbReference type="InterPro" id="IPR054787">
    <property type="entry name" value="TrlF_ATPase"/>
</dbReference>
<evidence type="ECO:0000313" key="3">
    <source>
        <dbReference type="EMBL" id="CAB3780805.1"/>
    </source>
</evidence>
<dbReference type="Proteomes" id="UP000494252">
    <property type="component" value="Unassembled WGS sequence"/>
</dbReference>
<dbReference type="GO" id="GO:0005524">
    <property type="term" value="F:ATP binding"/>
    <property type="evidence" value="ECO:0007669"/>
    <property type="project" value="InterPro"/>
</dbReference>
<evidence type="ECO:0000256" key="1">
    <source>
        <dbReference type="SAM" id="Coils"/>
    </source>
</evidence>
<organism evidence="3 4">
    <name type="scientific">Paraburkholderia fynbosensis</name>
    <dbReference type="NCBI Taxonomy" id="1200993"/>
    <lineage>
        <taxon>Bacteria</taxon>
        <taxon>Pseudomonadati</taxon>
        <taxon>Pseudomonadota</taxon>
        <taxon>Betaproteobacteria</taxon>
        <taxon>Burkholderiales</taxon>
        <taxon>Burkholderiaceae</taxon>
        <taxon>Paraburkholderia</taxon>
    </lineage>
</organism>
<name>A0A6J5FI43_9BURK</name>
<feature type="coiled-coil region" evidence="1">
    <location>
        <begin position="636"/>
        <end position="694"/>
    </location>
</feature>
<dbReference type="SUPFAM" id="SSF52540">
    <property type="entry name" value="P-loop containing nucleoside triphosphate hydrolases"/>
    <property type="match status" value="1"/>
</dbReference>
<dbReference type="Pfam" id="PF13304">
    <property type="entry name" value="AAA_21"/>
    <property type="match status" value="1"/>
</dbReference>